<organism evidence="4 5">
    <name type="scientific">Filimonas lacunae</name>
    <dbReference type="NCBI Taxonomy" id="477680"/>
    <lineage>
        <taxon>Bacteria</taxon>
        <taxon>Pseudomonadati</taxon>
        <taxon>Bacteroidota</taxon>
        <taxon>Chitinophagia</taxon>
        <taxon>Chitinophagales</taxon>
        <taxon>Chitinophagaceae</taxon>
        <taxon>Filimonas</taxon>
    </lineage>
</organism>
<dbReference type="InterPro" id="IPR015424">
    <property type="entry name" value="PyrdxlP-dep_Trfase"/>
</dbReference>
<dbReference type="AlphaFoldDB" id="A0A173MM69"/>
<dbReference type="GO" id="GO:0030170">
    <property type="term" value="F:pyridoxal phosphate binding"/>
    <property type="evidence" value="ECO:0007669"/>
    <property type="project" value="InterPro"/>
</dbReference>
<dbReference type="Gene3D" id="3.40.640.10">
    <property type="entry name" value="Type I PLP-dependent aspartate aminotransferase-like (Major domain)"/>
    <property type="match status" value="2"/>
</dbReference>
<dbReference type="InterPro" id="IPR004839">
    <property type="entry name" value="Aminotransferase_I/II_large"/>
</dbReference>
<comment type="cofactor">
    <cofactor evidence="1">
        <name>pyridoxal 5'-phosphate</name>
        <dbReference type="ChEBI" id="CHEBI:597326"/>
    </cofactor>
</comment>
<dbReference type="KEGG" id="fln:FLA_4606"/>
<dbReference type="PANTHER" id="PTHR13693">
    <property type="entry name" value="CLASS II AMINOTRANSFERASE/8-AMINO-7-OXONONANOATE SYNTHASE"/>
    <property type="match status" value="1"/>
</dbReference>
<proteinExistence type="predicted"/>
<dbReference type="RefSeq" id="WP_076374478.1">
    <property type="nucleotide sequence ID" value="NZ_AP017422.1"/>
</dbReference>
<evidence type="ECO:0000256" key="2">
    <source>
        <dbReference type="ARBA" id="ARBA00022679"/>
    </source>
</evidence>
<gene>
    <name evidence="4" type="ORF">SAMN05421788_10123</name>
</gene>
<dbReference type="STRING" id="477680.SAMN05421788_10123"/>
<dbReference type="OrthoDB" id="846426at2"/>
<sequence length="335" mass="36439">MLQTTGTPTRTIYVNGREYLFFSGYAYLGMHQVPAFTELVKEGIDRYGLSFPSSRISNTRLDLFAQMEQLLSVITGKEDTVCMASGFSAGTLAGSLLTEPVLAAPGTHPAVYKLTPSGLPYAIWTQAVQAQHAAVSIVADAIDIFTPALHSFDFLHHHPWLTVLVDDSHGIGITGEHGEGVSSRLPAKVPAVITYSLSKAFNLIGGAISCSKEQAAQLRQQPAYTASTSLSPAFMYAFIQGQDLYAAQRNQLHKNIALFIELIQSLPGIHYHQQLPMFVLPDTVHEQQLLDRGIVISSFAYPNATGKKIQRVVINALHTEADLHNLAGVLQKILA</sequence>
<dbReference type="Gene3D" id="3.90.1150.10">
    <property type="entry name" value="Aspartate Aminotransferase, domain 1"/>
    <property type="match status" value="2"/>
</dbReference>
<dbReference type="InterPro" id="IPR015422">
    <property type="entry name" value="PyrdxlP-dep_Trfase_small"/>
</dbReference>
<dbReference type="InterPro" id="IPR050087">
    <property type="entry name" value="AON_synthase_class-II"/>
</dbReference>
<dbReference type="GO" id="GO:0016740">
    <property type="term" value="F:transferase activity"/>
    <property type="evidence" value="ECO:0007669"/>
    <property type="project" value="UniProtKB-KW"/>
</dbReference>
<evidence type="ECO:0000259" key="3">
    <source>
        <dbReference type="Pfam" id="PF00155"/>
    </source>
</evidence>
<dbReference type="InterPro" id="IPR015421">
    <property type="entry name" value="PyrdxlP-dep_Trfase_major"/>
</dbReference>
<dbReference type="EMBL" id="FTOR01000001">
    <property type="protein sequence ID" value="SIS57142.1"/>
    <property type="molecule type" value="Genomic_DNA"/>
</dbReference>
<evidence type="ECO:0000313" key="4">
    <source>
        <dbReference type="EMBL" id="SIS57142.1"/>
    </source>
</evidence>
<protein>
    <submittedName>
        <fullName evidence="4">7-keto-8-aminopelargonate synthetase</fullName>
    </submittedName>
</protein>
<reference evidence="5" key="1">
    <citation type="submission" date="2017-01" db="EMBL/GenBank/DDBJ databases">
        <authorList>
            <person name="Varghese N."/>
            <person name="Submissions S."/>
        </authorList>
    </citation>
    <scope>NUCLEOTIDE SEQUENCE [LARGE SCALE GENOMIC DNA]</scope>
    <source>
        <strain evidence="5">DSM 21054</strain>
    </source>
</reference>
<dbReference type="Proteomes" id="UP000186917">
    <property type="component" value="Unassembled WGS sequence"/>
</dbReference>
<keyword evidence="5" id="KW-1185">Reference proteome</keyword>
<dbReference type="Pfam" id="PF00155">
    <property type="entry name" value="Aminotran_1_2"/>
    <property type="match status" value="1"/>
</dbReference>
<evidence type="ECO:0000256" key="1">
    <source>
        <dbReference type="ARBA" id="ARBA00001933"/>
    </source>
</evidence>
<evidence type="ECO:0000313" key="5">
    <source>
        <dbReference type="Proteomes" id="UP000186917"/>
    </source>
</evidence>
<name>A0A173MM69_9BACT</name>
<dbReference type="SUPFAM" id="SSF53383">
    <property type="entry name" value="PLP-dependent transferases"/>
    <property type="match status" value="1"/>
</dbReference>
<accession>A0A173MM69</accession>
<keyword evidence="2" id="KW-0808">Transferase</keyword>
<feature type="domain" description="Aminotransferase class I/classII large" evidence="3">
    <location>
        <begin position="161"/>
        <end position="329"/>
    </location>
</feature>